<feature type="domain" description="FPL" evidence="5">
    <location>
        <begin position="100"/>
        <end position="247"/>
    </location>
</feature>
<dbReference type="GO" id="GO:0005770">
    <property type="term" value="C:late endosome"/>
    <property type="evidence" value="ECO:0007669"/>
    <property type="project" value="TreeGrafter"/>
</dbReference>
<feature type="domain" description="CLEC16A/TT9 C-terminal" evidence="6">
    <location>
        <begin position="292"/>
        <end position="387"/>
    </location>
</feature>
<dbReference type="InterPro" id="IPR045820">
    <property type="entry name" value="CLEC16A/TT9_C"/>
</dbReference>
<dbReference type="InParanoid" id="A0A2P6NAP4"/>
<organism evidence="7 8">
    <name type="scientific">Planoprotostelium fungivorum</name>
    <dbReference type="NCBI Taxonomy" id="1890364"/>
    <lineage>
        <taxon>Eukaryota</taxon>
        <taxon>Amoebozoa</taxon>
        <taxon>Evosea</taxon>
        <taxon>Variosea</taxon>
        <taxon>Cavosteliida</taxon>
        <taxon>Cavosteliaceae</taxon>
        <taxon>Planoprotostelium</taxon>
    </lineage>
</organism>
<feature type="signal peptide" evidence="4">
    <location>
        <begin position="1"/>
        <end position="20"/>
    </location>
</feature>
<dbReference type="GO" id="GO:1901096">
    <property type="term" value="P:regulation of autophagosome maturation"/>
    <property type="evidence" value="ECO:0007669"/>
    <property type="project" value="TreeGrafter"/>
</dbReference>
<keyword evidence="2" id="KW-0072">Autophagy</keyword>
<dbReference type="OrthoDB" id="294052at2759"/>
<evidence type="ECO:0000313" key="8">
    <source>
        <dbReference type="Proteomes" id="UP000241769"/>
    </source>
</evidence>
<dbReference type="InterPro" id="IPR016024">
    <property type="entry name" value="ARM-type_fold"/>
</dbReference>
<dbReference type="Proteomes" id="UP000241769">
    <property type="component" value="Unassembled WGS sequence"/>
</dbReference>
<evidence type="ECO:0000256" key="1">
    <source>
        <dbReference type="ARBA" id="ARBA00006441"/>
    </source>
</evidence>
<keyword evidence="4" id="KW-0732">Signal</keyword>
<gene>
    <name evidence="7" type="ORF">PROFUN_11177</name>
</gene>
<evidence type="ECO:0000259" key="6">
    <source>
        <dbReference type="Pfam" id="PF19439"/>
    </source>
</evidence>
<comment type="similarity">
    <text evidence="1">Belongs to the CLEC16A/gop-1 family.</text>
</comment>
<feature type="region of interest" description="Disordered" evidence="3">
    <location>
        <begin position="413"/>
        <end position="440"/>
    </location>
</feature>
<evidence type="ECO:0000256" key="2">
    <source>
        <dbReference type="ARBA" id="ARBA00023006"/>
    </source>
</evidence>
<dbReference type="FunCoup" id="A0A2P6NAP4">
    <property type="interactions" value="53"/>
</dbReference>
<dbReference type="PANTHER" id="PTHR21481">
    <property type="entry name" value="PROTEIN CLEC16A"/>
    <property type="match status" value="1"/>
</dbReference>
<accession>A0A2P6NAP4</accession>
<evidence type="ECO:0000256" key="3">
    <source>
        <dbReference type="SAM" id="MobiDB-lite"/>
    </source>
</evidence>
<feature type="region of interest" description="Disordered" evidence="3">
    <location>
        <begin position="526"/>
        <end position="634"/>
    </location>
</feature>
<dbReference type="InterPro" id="IPR019155">
    <property type="entry name" value="CLEC16A/TT9_N"/>
</dbReference>
<dbReference type="SUPFAM" id="SSF48371">
    <property type="entry name" value="ARM repeat"/>
    <property type="match status" value="1"/>
</dbReference>
<dbReference type="InterPro" id="IPR039272">
    <property type="entry name" value="CLEC16A/TT9"/>
</dbReference>
<dbReference type="GO" id="GO:0016197">
    <property type="term" value="P:endosomal transport"/>
    <property type="evidence" value="ECO:0007669"/>
    <property type="project" value="TreeGrafter"/>
</dbReference>
<evidence type="ECO:0000256" key="4">
    <source>
        <dbReference type="SAM" id="SignalP"/>
    </source>
</evidence>
<dbReference type="GO" id="GO:0005794">
    <property type="term" value="C:Golgi apparatus"/>
    <property type="evidence" value="ECO:0007669"/>
    <property type="project" value="TreeGrafter"/>
</dbReference>
<dbReference type="EMBL" id="MDYQ01000132">
    <property type="protein sequence ID" value="PRP81025.1"/>
    <property type="molecule type" value="Genomic_DNA"/>
</dbReference>
<feature type="compositionally biased region" description="Basic and acidic residues" evidence="3">
    <location>
        <begin position="598"/>
        <end position="632"/>
    </location>
</feature>
<protein>
    <submittedName>
        <fullName evidence="7">Uncharacterized protein</fullName>
    </submittedName>
</protein>
<comment type="caution">
    <text evidence="7">The sequence shown here is derived from an EMBL/GenBank/DDBJ whole genome shotgun (WGS) entry which is preliminary data.</text>
</comment>
<dbReference type="Pfam" id="PF09758">
    <property type="entry name" value="FPL"/>
    <property type="match status" value="1"/>
</dbReference>
<dbReference type="GO" id="GO:0006914">
    <property type="term" value="P:autophagy"/>
    <property type="evidence" value="ECO:0007669"/>
    <property type="project" value="UniProtKB-KW"/>
</dbReference>
<sequence length="936" mass="106556">MPRSMSIRFVSNLLLGFKLFRDICTEGTQHQSHALSVLIDSSAILCQDSRHSKMFRNLLESLKPKPKAKFSLENLQYLYEQLVKNPTINEQNKALIVETLRQIAELLIWGDQHSQDYFDFFLEHNIMGYFLKILDQTTNHEVQIQLIQTLSILIENINNTNSIYFILSNNHLNELITHKYDFSDDELLAYYISLLKTLSLKLNVSTLQFFYNDKNNDFPLYTEAIKFFNHKEAMIRIAVRTLSLNVYKVKDENMRNFIFDSAAAPYFSNIVWYIREQCTTLDNYVVNSTFSNKNRLEDFVAELMDFFWYLQDIFDLGIPQMSEVLSDHLLKYLILPQFIGSLPINGKIESNLEDQLSPVCSIFLLTQVFHIFTYSPMLNAVAAAIIHPSSETYGTSPTRAISVTPVKRTYSSPDLYKGNPEAENRTEAETTEENVPKGEKTEVTLERGTDILADGRPKNKYYQVLMGYLNGEERTALNVICLLYSITKSNNIDNILLEYSGLFPYRLYKAKRLLEALIFADSEHFDKEPEEEGATSKSAVVRRSGRSGVKGNSHSRSVSDGAVVFSSENRENTTSALNPTEAIEEAASSTSNGTDGHVTSEDKNKRKDSHNMRKTVLEKNLFDEKEEERKPNQESASVKLVEHLLTFLLACGEYRLITLQMVTLLIKELVYVQDTAPNMKPKQLELMKTAYEKVVQTLYESMQGNLGNNIFLELFEDQLKTYKQINFDSLLMDCATLLLPVAHTPVAGIGLSKRLPSGEAERMQKNIQSFLAIREFYYTMLNQKDDAIPLKELPSAQVKLKEVIGLEGRDFIPCAMAVGANKKKVRRWLVMEAASLLILEPTPTPTPGTPSSNDAGRGRRYFGSVTHILPMQSIEMQADPNDPASLNLACHPQTFSSSISFENTDHCKISLTKLDKAKHKVRSMKMKQLETILKIE</sequence>
<evidence type="ECO:0000313" key="7">
    <source>
        <dbReference type="EMBL" id="PRP81025.1"/>
    </source>
</evidence>
<dbReference type="Pfam" id="PF19439">
    <property type="entry name" value="CLEC16A_C"/>
    <property type="match status" value="2"/>
</dbReference>
<reference evidence="7 8" key="1">
    <citation type="journal article" date="2018" name="Genome Biol. Evol.">
        <title>Multiple Roots of Fruiting Body Formation in Amoebozoa.</title>
        <authorList>
            <person name="Hillmann F."/>
            <person name="Forbes G."/>
            <person name="Novohradska S."/>
            <person name="Ferling I."/>
            <person name="Riege K."/>
            <person name="Groth M."/>
            <person name="Westermann M."/>
            <person name="Marz M."/>
            <person name="Spaller T."/>
            <person name="Winckler T."/>
            <person name="Schaap P."/>
            <person name="Glockner G."/>
        </authorList>
    </citation>
    <scope>NUCLEOTIDE SEQUENCE [LARGE SCALE GENOMIC DNA]</scope>
    <source>
        <strain evidence="7 8">Jena</strain>
    </source>
</reference>
<dbReference type="PANTHER" id="PTHR21481:SF0">
    <property type="entry name" value="PROTEIN CLEC16A"/>
    <property type="match status" value="1"/>
</dbReference>
<proteinExistence type="inferred from homology"/>
<keyword evidence="8" id="KW-1185">Reference proteome</keyword>
<dbReference type="GO" id="GO:0007034">
    <property type="term" value="P:vacuolar transport"/>
    <property type="evidence" value="ECO:0007669"/>
    <property type="project" value="TreeGrafter"/>
</dbReference>
<name>A0A2P6NAP4_9EUKA</name>
<feature type="compositionally biased region" description="Basic and acidic residues" evidence="3">
    <location>
        <begin position="420"/>
        <end position="440"/>
    </location>
</feature>
<feature type="chain" id="PRO_5015192336" evidence="4">
    <location>
        <begin position="21"/>
        <end position="936"/>
    </location>
</feature>
<evidence type="ECO:0000259" key="5">
    <source>
        <dbReference type="Pfam" id="PF09758"/>
    </source>
</evidence>
<dbReference type="STRING" id="1890364.A0A2P6NAP4"/>
<feature type="domain" description="CLEC16A/TT9 C-terminal" evidence="6">
    <location>
        <begin position="615"/>
        <end position="842"/>
    </location>
</feature>
<dbReference type="AlphaFoldDB" id="A0A2P6NAP4"/>